<feature type="signal peptide" evidence="2">
    <location>
        <begin position="1"/>
        <end position="22"/>
    </location>
</feature>
<evidence type="ECO:0000313" key="3">
    <source>
        <dbReference type="EMBL" id="KAG2227771.1"/>
    </source>
</evidence>
<gene>
    <name evidence="3" type="ORF">INT45_002009</name>
</gene>
<feature type="region of interest" description="Disordered" evidence="1">
    <location>
        <begin position="121"/>
        <end position="155"/>
    </location>
</feature>
<reference evidence="3 4" key="1">
    <citation type="submission" date="2020-12" db="EMBL/GenBank/DDBJ databases">
        <title>Metabolic potential, ecology and presence of endohyphal bacteria is reflected in genomic diversity of Mucoromycotina.</title>
        <authorList>
            <person name="Muszewska A."/>
            <person name="Okrasinska A."/>
            <person name="Steczkiewicz K."/>
            <person name="Drgas O."/>
            <person name="Orlowska M."/>
            <person name="Perlinska-Lenart U."/>
            <person name="Aleksandrzak-Piekarczyk T."/>
            <person name="Szatraj K."/>
            <person name="Zielenkiewicz U."/>
            <person name="Pilsyk S."/>
            <person name="Malc E."/>
            <person name="Mieczkowski P."/>
            <person name="Kruszewska J.S."/>
            <person name="Biernat P."/>
            <person name="Pawlowska J."/>
        </authorList>
    </citation>
    <scope>NUCLEOTIDE SEQUENCE [LARGE SCALE GENOMIC DNA]</scope>
    <source>
        <strain evidence="3 4">CBS 142.35</strain>
    </source>
</reference>
<dbReference type="AlphaFoldDB" id="A0A8H7SER4"/>
<name>A0A8H7SER4_9FUNG</name>
<evidence type="ECO:0000313" key="4">
    <source>
        <dbReference type="Proteomes" id="UP000646827"/>
    </source>
</evidence>
<keyword evidence="4" id="KW-1185">Reference proteome</keyword>
<evidence type="ECO:0000256" key="2">
    <source>
        <dbReference type="SAM" id="SignalP"/>
    </source>
</evidence>
<dbReference type="Proteomes" id="UP000646827">
    <property type="component" value="Unassembled WGS sequence"/>
</dbReference>
<proteinExistence type="predicted"/>
<keyword evidence="2" id="KW-0732">Signal</keyword>
<comment type="caution">
    <text evidence="3">The sequence shown here is derived from an EMBL/GenBank/DDBJ whole genome shotgun (WGS) entry which is preliminary data.</text>
</comment>
<organism evidence="3 4">
    <name type="scientific">Circinella minor</name>
    <dbReference type="NCBI Taxonomy" id="1195481"/>
    <lineage>
        <taxon>Eukaryota</taxon>
        <taxon>Fungi</taxon>
        <taxon>Fungi incertae sedis</taxon>
        <taxon>Mucoromycota</taxon>
        <taxon>Mucoromycotina</taxon>
        <taxon>Mucoromycetes</taxon>
        <taxon>Mucorales</taxon>
        <taxon>Lichtheimiaceae</taxon>
        <taxon>Circinella</taxon>
    </lineage>
</organism>
<feature type="chain" id="PRO_5034779707" evidence="2">
    <location>
        <begin position="23"/>
        <end position="184"/>
    </location>
</feature>
<feature type="compositionally biased region" description="Low complexity" evidence="1">
    <location>
        <begin position="121"/>
        <end position="153"/>
    </location>
</feature>
<accession>A0A8H7SER4</accession>
<protein>
    <submittedName>
        <fullName evidence="3">Uncharacterized protein</fullName>
    </submittedName>
</protein>
<dbReference type="OrthoDB" id="2412648at2759"/>
<dbReference type="EMBL" id="JAEPRB010000004">
    <property type="protein sequence ID" value="KAG2227771.1"/>
    <property type="molecule type" value="Genomic_DNA"/>
</dbReference>
<evidence type="ECO:0000256" key="1">
    <source>
        <dbReference type="SAM" id="MobiDB-lite"/>
    </source>
</evidence>
<sequence length="184" mass="18515">MPSITTSSAVLLLSYFAASAVAANCNPSFDVAAGSDCITKCRQEAGVAMDKSFTLDPSSSSFISSLANECEKGTPSYTSYMTQSGMCMMKCSESEQADYGSREHADVCTWYSAHKSDSCSDASGGASSPSTSGSASSGSSGSDASSTASGDSAQQTIEESAANNVKLGGFVVSVAAAGIAALLF</sequence>